<dbReference type="SUPFAM" id="SSF48452">
    <property type="entry name" value="TPR-like"/>
    <property type="match status" value="2"/>
</dbReference>
<evidence type="ECO:0000313" key="3">
    <source>
        <dbReference type="Proteomes" id="UP000054997"/>
    </source>
</evidence>
<keyword evidence="1" id="KW-0472">Membrane</keyword>
<keyword evidence="1" id="KW-0812">Transmembrane</keyword>
<keyword evidence="3" id="KW-1185">Reference proteome</keyword>
<dbReference type="STRING" id="45068.Llon_2048"/>
<gene>
    <name evidence="2" type="ORF">Llon_2048</name>
</gene>
<keyword evidence="1" id="KW-1133">Transmembrane helix</keyword>
<feature type="transmembrane region" description="Helical" evidence="1">
    <location>
        <begin position="6"/>
        <end position="25"/>
    </location>
</feature>
<dbReference type="Proteomes" id="UP000054997">
    <property type="component" value="Unassembled WGS sequence"/>
</dbReference>
<comment type="caution">
    <text evidence="2">The sequence shown here is derived from an EMBL/GenBank/DDBJ whole genome shotgun (WGS) entry which is preliminary data.</text>
</comment>
<dbReference type="AlphaFoldDB" id="A0A0W0VIC1"/>
<dbReference type="OrthoDB" id="6703156at2"/>
<evidence type="ECO:0008006" key="4">
    <source>
        <dbReference type="Google" id="ProtNLM"/>
    </source>
</evidence>
<accession>A0A0W0VIC1</accession>
<dbReference type="InterPro" id="IPR011990">
    <property type="entry name" value="TPR-like_helical_dom_sf"/>
</dbReference>
<protein>
    <recommendedName>
        <fullName evidence="4">Anaphase-promoting complex, cyclosome, subunit 3</fullName>
    </recommendedName>
</protein>
<dbReference type="RefSeq" id="WP_058530007.1">
    <property type="nucleotide sequence ID" value="NZ_CAAAHZ010000011.1"/>
</dbReference>
<proteinExistence type="predicted"/>
<dbReference type="Gene3D" id="1.25.40.10">
    <property type="entry name" value="Tetratricopeptide repeat domain"/>
    <property type="match status" value="1"/>
</dbReference>
<evidence type="ECO:0000256" key="1">
    <source>
        <dbReference type="SAM" id="Phobius"/>
    </source>
</evidence>
<reference evidence="2 3" key="1">
    <citation type="submission" date="2015-11" db="EMBL/GenBank/DDBJ databases">
        <title>Genomic analysis of 38 Legionella species identifies large and diverse effector repertoires.</title>
        <authorList>
            <person name="Burstein D."/>
            <person name="Amaro F."/>
            <person name="Zusman T."/>
            <person name="Lifshitz Z."/>
            <person name="Cohen O."/>
            <person name="Gilbert J.A."/>
            <person name="Pupko T."/>
            <person name="Shuman H.A."/>
            <person name="Segal G."/>
        </authorList>
    </citation>
    <scope>NUCLEOTIDE SEQUENCE [LARGE SCALE GENOMIC DNA]</scope>
    <source>
        <strain evidence="2 3">ATCC 49505</strain>
    </source>
</reference>
<dbReference type="PATRIC" id="fig|45068.5.peg.2230"/>
<organism evidence="2 3">
    <name type="scientific">Legionella londiniensis</name>
    <dbReference type="NCBI Taxonomy" id="45068"/>
    <lineage>
        <taxon>Bacteria</taxon>
        <taxon>Pseudomonadati</taxon>
        <taxon>Pseudomonadota</taxon>
        <taxon>Gammaproteobacteria</taxon>
        <taxon>Legionellales</taxon>
        <taxon>Legionellaceae</taxon>
        <taxon>Legionella</taxon>
    </lineage>
</organism>
<sequence length="669" mass="77545">MFRNKILFVVSVFIIMLVFFIYLAVNEAKKLPRDTSVLLNKYYFLQHKNKEAAAVALKIILGQEKSNIIALRELSRLYLEKGKLEDALPLIKRLSRLEEKREQYQLQAARIYYQLGMWDKARQTLFPLKSSADLAIRQQALYLLQHMKSYIPHLRLHAEVKSLIPLPKIKLEHAFLDRYYELDKNENAADFLNMAFYFGTDNPLILQEKGYLALRRKRIGEALYFFLNAYQQNSTPELALQIAYLYLAEKDENAARDYFLIASRAPFAKTRDAALKSLDYLAGEALSFKKDQSIAMPQHIDPEAGLMNQFYELKKDNKPAAWRLILKIAKQYPTNTQALKEAGYLALDLNYRKTAIHFFTRAYRNTQEPELAMQLGYLQDLDNNQPLAYQYFELAAKSADQTLALKAQNALVNLAGLQTKAFPKPYFGEVFFTPFSQSRFGLTVRPLIARLGVELDDRWQTKTYLLFRQTDDNKSSSVGELPQIYEDNVRIIGTGVQISPIQRLPLVGWVEAGGAYDLVFRNRNPWRGDLRGGVMYYNEFGKKTAYYERLRIKPDYYSTLYGDITYFSRYDNNVIGTLKTHQGIHLVQYHNALVNLYLSGRIIEDTRREFFNNIAEVGPGLGIIPYNRFNLELRMEWIRGVYLPAGGSVNPYGKYYNNNIVQLLYYVKV</sequence>
<dbReference type="EMBL" id="LNYK01000033">
    <property type="protein sequence ID" value="KTD19876.1"/>
    <property type="molecule type" value="Genomic_DNA"/>
</dbReference>
<name>A0A0W0VIC1_9GAMM</name>
<evidence type="ECO:0000313" key="2">
    <source>
        <dbReference type="EMBL" id="KTD19876.1"/>
    </source>
</evidence>